<evidence type="ECO:0000256" key="1">
    <source>
        <dbReference type="SAM" id="Phobius"/>
    </source>
</evidence>
<dbReference type="InterPro" id="IPR058208">
    <property type="entry name" value="PACE"/>
</dbReference>
<feature type="domain" description="Chlorhexidine efflux transporter" evidence="2">
    <location>
        <begin position="9"/>
        <end position="72"/>
    </location>
</feature>
<feature type="transmembrane region" description="Helical" evidence="1">
    <location>
        <begin position="87"/>
        <end position="110"/>
    </location>
</feature>
<keyword evidence="1" id="KW-1133">Transmembrane helix</keyword>
<name>A0ABX1QBK4_9RHOO</name>
<reference evidence="3 4" key="1">
    <citation type="submission" date="2019-12" db="EMBL/GenBank/DDBJ databases">
        <title>Comparative genomics gives insights into the taxonomy of the Azoarcus-Aromatoleum group and reveals separate origins of nif in the plant-associated Azoarcus and non-plant-associated Aromatoleum sub-groups.</title>
        <authorList>
            <person name="Lafos M."/>
            <person name="Maluk M."/>
            <person name="Batista M."/>
            <person name="Junghare M."/>
            <person name="Carmona M."/>
            <person name="Faoro H."/>
            <person name="Cruz L.M."/>
            <person name="Battistoni F."/>
            <person name="De Souza E."/>
            <person name="Pedrosa F."/>
            <person name="Chen W.-M."/>
            <person name="Poole P.S."/>
            <person name="Dixon R.A."/>
            <person name="James E.K."/>
        </authorList>
    </citation>
    <scope>NUCLEOTIDE SEQUENCE [LARGE SCALE GENOMIC DNA]</scope>
    <source>
        <strain evidence="3 4">22Lin</strain>
    </source>
</reference>
<dbReference type="InterPro" id="IPR007896">
    <property type="entry name" value="BTP_bacteria"/>
</dbReference>
<dbReference type="Pfam" id="PF05232">
    <property type="entry name" value="BTP"/>
    <property type="match status" value="2"/>
</dbReference>
<proteinExistence type="predicted"/>
<dbReference type="EMBL" id="WTVQ01000016">
    <property type="protein sequence ID" value="NMG75358.1"/>
    <property type="molecule type" value="Genomic_DNA"/>
</dbReference>
<protein>
    <submittedName>
        <fullName evidence="3">PACE efflux transporter</fullName>
    </submittedName>
</protein>
<sequence length="156" mass="17270">MSVHHPKLRSFWDRVRQILLFELGGLVLITPPFAWLSGVAIADSIGLLALVALIAAIWNGTYNTCFDWVEGRITGRTADRRPYRMRALHAVGFEGGLLLMSLPVIMAWTGMGWLEALVADLGLASAYVLYAFVFNLGYDRIFPIDPTGCETLARAE</sequence>
<feature type="transmembrane region" description="Helical" evidence="1">
    <location>
        <begin position="116"/>
        <end position="138"/>
    </location>
</feature>
<organism evidence="3 4">
    <name type="scientific">Aromatoleum diolicum</name>
    <dbReference type="NCBI Taxonomy" id="75796"/>
    <lineage>
        <taxon>Bacteria</taxon>
        <taxon>Pseudomonadati</taxon>
        <taxon>Pseudomonadota</taxon>
        <taxon>Betaproteobacteria</taxon>
        <taxon>Rhodocyclales</taxon>
        <taxon>Rhodocyclaceae</taxon>
        <taxon>Aromatoleum</taxon>
    </lineage>
</organism>
<accession>A0ABX1QBK4</accession>
<evidence type="ECO:0000259" key="2">
    <source>
        <dbReference type="Pfam" id="PF05232"/>
    </source>
</evidence>
<feature type="domain" description="Chlorhexidine efflux transporter" evidence="2">
    <location>
        <begin position="81"/>
        <end position="143"/>
    </location>
</feature>
<evidence type="ECO:0000313" key="4">
    <source>
        <dbReference type="Proteomes" id="UP000648984"/>
    </source>
</evidence>
<keyword evidence="4" id="KW-1185">Reference proteome</keyword>
<dbReference type="RefSeq" id="WP_169260508.1">
    <property type="nucleotide sequence ID" value="NZ_WTVQ01000016.1"/>
</dbReference>
<keyword evidence="1" id="KW-0472">Membrane</keyword>
<feature type="transmembrane region" description="Helical" evidence="1">
    <location>
        <begin position="47"/>
        <end position="66"/>
    </location>
</feature>
<comment type="caution">
    <text evidence="3">The sequence shown here is derived from an EMBL/GenBank/DDBJ whole genome shotgun (WGS) entry which is preliminary data.</text>
</comment>
<gene>
    <name evidence="3" type="ORF">GPA25_11380</name>
</gene>
<keyword evidence="1" id="KW-0812">Transmembrane</keyword>
<evidence type="ECO:0000313" key="3">
    <source>
        <dbReference type="EMBL" id="NMG75358.1"/>
    </source>
</evidence>
<feature type="transmembrane region" description="Helical" evidence="1">
    <location>
        <begin position="20"/>
        <end position="41"/>
    </location>
</feature>
<dbReference type="Proteomes" id="UP000648984">
    <property type="component" value="Unassembled WGS sequence"/>
</dbReference>
<dbReference type="NCBIfam" id="NF033664">
    <property type="entry name" value="PACE_transport"/>
    <property type="match status" value="1"/>
</dbReference>